<reference evidence="2 3" key="1">
    <citation type="submission" date="2017-07" db="EMBL/GenBank/DDBJ databases">
        <title>Amycolatopsis antarcticus sp. nov., isolated from the surface of an Antarcticus brown macroalga.</title>
        <authorList>
            <person name="Wang J."/>
            <person name="Leiva S."/>
            <person name="Huang J."/>
            <person name="Huang Y."/>
        </authorList>
    </citation>
    <scope>NUCLEOTIDE SEQUENCE [LARGE SCALE GENOMIC DNA]</scope>
    <source>
        <strain evidence="2 3">AU-G6</strain>
    </source>
</reference>
<gene>
    <name evidence="2" type="ORF">CFN78_14380</name>
</gene>
<keyword evidence="3" id="KW-1185">Reference proteome</keyword>
<dbReference type="InterPro" id="IPR043917">
    <property type="entry name" value="DUF5753"/>
</dbReference>
<dbReference type="Pfam" id="PF13560">
    <property type="entry name" value="HTH_31"/>
    <property type="match status" value="1"/>
</dbReference>
<protein>
    <submittedName>
        <fullName evidence="2">Transcriptional regulator</fullName>
    </submittedName>
</protein>
<proteinExistence type="predicted"/>
<dbReference type="EMBL" id="NKYE01000007">
    <property type="protein sequence ID" value="OZM72796.1"/>
    <property type="molecule type" value="Genomic_DNA"/>
</dbReference>
<dbReference type="InterPro" id="IPR010982">
    <property type="entry name" value="Lambda_DNA-bd_dom_sf"/>
</dbReference>
<dbReference type="SUPFAM" id="SSF47413">
    <property type="entry name" value="lambda repressor-like DNA-binding domains"/>
    <property type="match status" value="1"/>
</dbReference>
<dbReference type="CDD" id="cd00093">
    <property type="entry name" value="HTH_XRE"/>
    <property type="match status" value="1"/>
</dbReference>
<accession>A0A263D5P6</accession>
<dbReference type="InterPro" id="IPR001387">
    <property type="entry name" value="Cro/C1-type_HTH"/>
</dbReference>
<organism evidence="2 3">
    <name type="scientific">Amycolatopsis antarctica</name>
    <dbReference type="NCBI Taxonomy" id="1854586"/>
    <lineage>
        <taxon>Bacteria</taxon>
        <taxon>Bacillati</taxon>
        <taxon>Actinomycetota</taxon>
        <taxon>Actinomycetes</taxon>
        <taxon>Pseudonocardiales</taxon>
        <taxon>Pseudonocardiaceae</taxon>
        <taxon>Amycolatopsis</taxon>
    </lineage>
</organism>
<dbReference type="Pfam" id="PF19054">
    <property type="entry name" value="DUF5753"/>
    <property type="match status" value="1"/>
</dbReference>
<evidence type="ECO:0000313" key="2">
    <source>
        <dbReference type="EMBL" id="OZM72796.1"/>
    </source>
</evidence>
<evidence type="ECO:0000313" key="3">
    <source>
        <dbReference type="Proteomes" id="UP000242444"/>
    </source>
</evidence>
<dbReference type="Gene3D" id="1.10.260.40">
    <property type="entry name" value="lambda repressor-like DNA-binding domains"/>
    <property type="match status" value="1"/>
</dbReference>
<name>A0A263D5P6_9PSEU</name>
<dbReference type="OrthoDB" id="3672921at2"/>
<dbReference type="SMART" id="SM00530">
    <property type="entry name" value="HTH_XRE"/>
    <property type="match status" value="1"/>
</dbReference>
<dbReference type="RefSeq" id="WP_094863273.1">
    <property type="nucleotide sequence ID" value="NZ_NKYE01000007.1"/>
</dbReference>
<comment type="caution">
    <text evidence="2">The sequence shown here is derived from an EMBL/GenBank/DDBJ whole genome shotgun (WGS) entry which is preliminary data.</text>
</comment>
<dbReference type="GO" id="GO:0003677">
    <property type="term" value="F:DNA binding"/>
    <property type="evidence" value="ECO:0007669"/>
    <property type="project" value="InterPro"/>
</dbReference>
<evidence type="ECO:0000259" key="1">
    <source>
        <dbReference type="SMART" id="SM00530"/>
    </source>
</evidence>
<feature type="domain" description="HTH cro/C1-type" evidence="1">
    <location>
        <begin position="19"/>
        <end position="74"/>
    </location>
</feature>
<sequence>MVRNSRRNVAARSRELGAELRRARLTGKLTARQLSRKLGCSESKVSRMETGDRGASEFDVTTFLAHCGSSQREIRRVVEIARESNDSYRIRKHSEQLPDELRSLIAQETTADAISIYEPMVIPGLLQTEDYARALFGQAGLIPADDLEARVAARIERQSILRRRNAPEFTFFVHEQALRSDIGGRQVMHEQALHLVLNSGRARCTVRVLPDSAMPCGLFGGGFRVMRYAGNTPLAYLEHQTASLFLEDPTDISVYSNILRKLAADALDEGQSREWLATLASEYDQPEDAPQ</sequence>
<dbReference type="InParanoid" id="A0A263D5P6"/>
<dbReference type="Proteomes" id="UP000242444">
    <property type="component" value="Unassembled WGS sequence"/>
</dbReference>
<dbReference type="AlphaFoldDB" id="A0A263D5P6"/>